<sequence length="130" mass="14943">MSVFTFMDDGGLLKKDNDLTLSVVEEALNAYYTSIMTSEKTDTKAAKFKICQKLLEVLKNIVHEFTLDELIGEFEPEVQLIVTINYLDYAIKLSADHQSAVDRLKTSNSNDLIVFDRDSRPVQKLRYFRL</sequence>
<proteinExistence type="predicted"/>
<evidence type="ECO:0000313" key="2">
    <source>
        <dbReference type="WBParaSite" id="ES5_v2.g21853.t1"/>
    </source>
</evidence>
<name>A0AC34FWU1_9BILA</name>
<organism evidence="1 2">
    <name type="scientific">Panagrolaimus sp. ES5</name>
    <dbReference type="NCBI Taxonomy" id="591445"/>
    <lineage>
        <taxon>Eukaryota</taxon>
        <taxon>Metazoa</taxon>
        <taxon>Ecdysozoa</taxon>
        <taxon>Nematoda</taxon>
        <taxon>Chromadorea</taxon>
        <taxon>Rhabditida</taxon>
        <taxon>Tylenchina</taxon>
        <taxon>Panagrolaimomorpha</taxon>
        <taxon>Panagrolaimoidea</taxon>
        <taxon>Panagrolaimidae</taxon>
        <taxon>Panagrolaimus</taxon>
    </lineage>
</organism>
<dbReference type="WBParaSite" id="ES5_v2.g21853.t1">
    <property type="protein sequence ID" value="ES5_v2.g21853.t1"/>
    <property type="gene ID" value="ES5_v2.g21853"/>
</dbReference>
<accession>A0AC34FWU1</accession>
<reference evidence="2" key="1">
    <citation type="submission" date="2022-11" db="UniProtKB">
        <authorList>
            <consortium name="WormBaseParasite"/>
        </authorList>
    </citation>
    <scope>IDENTIFICATION</scope>
</reference>
<dbReference type="Proteomes" id="UP000887579">
    <property type="component" value="Unplaced"/>
</dbReference>
<evidence type="ECO:0000313" key="1">
    <source>
        <dbReference type="Proteomes" id="UP000887579"/>
    </source>
</evidence>
<protein>
    <submittedName>
        <fullName evidence="2">Phage protein</fullName>
    </submittedName>
</protein>